<dbReference type="OrthoDB" id="6375694at2759"/>
<evidence type="ECO:0000313" key="1">
    <source>
        <dbReference type="Proteomes" id="UP000790787"/>
    </source>
</evidence>
<gene>
    <name evidence="2" type="primary">LOC107777029</name>
</gene>
<organism evidence="1 2">
    <name type="scientific">Nicotiana tabacum</name>
    <name type="common">Common tobacco</name>
    <dbReference type="NCBI Taxonomy" id="4097"/>
    <lineage>
        <taxon>Eukaryota</taxon>
        <taxon>Viridiplantae</taxon>
        <taxon>Streptophyta</taxon>
        <taxon>Embryophyta</taxon>
        <taxon>Tracheophyta</taxon>
        <taxon>Spermatophyta</taxon>
        <taxon>Magnoliopsida</taxon>
        <taxon>eudicotyledons</taxon>
        <taxon>Gunneridae</taxon>
        <taxon>Pentapetalae</taxon>
        <taxon>asterids</taxon>
        <taxon>lamiids</taxon>
        <taxon>Solanales</taxon>
        <taxon>Solanaceae</taxon>
        <taxon>Nicotianoideae</taxon>
        <taxon>Nicotianeae</taxon>
        <taxon>Nicotiana</taxon>
    </lineage>
</organism>
<reference evidence="1" key="1">
    <citation type="journal article" date="2014" name="Nat. Commun.">
        <title>The tobacco genome sequence and its comparison with those of tomato and potato.</title>
        <authorList>
            <person name="Sierro N."/>
            <person name="Battey J.N."/>
            <person name="Ouadi S."/>
            <person name="Bakaher N."/>
            <person name="Bovet L."/>
            <person name="Willig A."/>
            <person name="Goepfert S."/>
            <person name="Peitsch M.C."/>
            <person name="Ivanov N.V."/>
        </authorList>
    </citation>
    <scope>NUCLEOTIDE SEQUENCE [LARGE SCALE GENOMIC DNA]</scope>
</reference>
<protein>
    <submittedName>
        <fullName evidence="2">Uncharacterized protein LOC107777029</fullName>
    </submittedName>
</protein>
<dbReference type="PANTHER" id="PTHR47510:SF3">
    <property type="entry name" value="ENDO_EXONUCLEASE_PHOSPHATASE DOMAIN-CONTAINING PROTEIN"/>
    <property type="match status" value="1"/>
</dbReference>
<keyword evidence="1" id="KW-1185">Reference proteome</keyword>
<dbReference type="AlphaFoldDB" id="A0A1S3YKK1"/>
<reference evidence="2" key="2">
    <citation type="submission" date="2025-08" db="UniProtKB">
        <authorList>
            <consortium name="RefSeq"/>
        </authorList>
    </citation>
    <scope>IDENTIFICATION</scope>
    <source>
        <tissue evidence="2">Leaf</tissue>
    </source>
</reference>
<dbReference type="OMA" id="HSEICRD"/>
<name>A0A1S3YKK1_TOBAC</name>
<proteinExistence type="predicted"/>
<dbReference type="STRING" id="4097.A0A1S3YKK1"/>
<dbReference type="Proteomes" id="UP000790787">
    <property type="component" value="Chromosome 9"/>
</dbReference>
<dbReference type="GeneID" id="107777029"/>
<sequence length="299" mass="35065">MWTTTTECIREAAREVLGVSKGFSGSHKGDWWWSEEVQEKVEAKQAAYSTLIESMDEEAKRMNMEGYMRGKKEAKLAITAAKTAAFGCLYEELGAKGGEKKLYRLENVSERKDRDLDQVKCIKDEEGRVLMEHAQIRRRWQTYFHKLLNEEGDRDIVLGDLEHSEICRDFGYCRRIRVEEVESSLSKMHRGRATELDEIPVEFWKNVGRADLEWLTRLFNIIIRTKRMLDEWRWSTMIPLYKNKGDIQSCNNYRGIKLLSHTMKVWERVVEVRVRTSVSISKNQLGVMSGVRLWKPFTL</sequence>
<dbReference type="PANTHER" id="PTHR47510">
    <property type="entry name" value="REVERSE TRANSCRIPTASE DOMAIN-CONTAINING PROTEIN"/>
    <property type="match status" value="1"/>
</dbReference>
<accession>A0A1S3YKK1</accession>
<dbReference type="KEGG" id="nta:107777029"/>
<dbReference type="PaxDb" id="4097-A0A1S3YKK1"/>
<dbReference type="RefSeq" id="XP_016452477.1">
    <property type="nucleotide sequence ID" value="XM_016596991.1"/>
</dbReference>
<evidence type="ECO:0000313" key="2">
    <source>
        <dbReference type="RefSeq" id="XP_016452477.1"/>
    </source>
</evidence>